<gene>
    <name evidence="2" type="ORF">HUF19_09750</name>
</gene>
<sequence>MKPISESTSLNKIVMITALSILGGCAGDSSSSSGSGKHAETETEAATDNSDAFPDSSAELEILLQPADGVDEAVISARYDYRGLLIHKVTEDDEDKVQVSFEYNSNKSVTKKSEDVGADGLIDKVSVYTYSNDGNILSELADNIAGGTRVRYSYSYDAAGNRTRFIRDDNDDGKTDYQVDYHFNSSNLQTQIQTDSNGDGQPDRIQNFVYNDDLLKVREETDNNADGIADSIEYYQFDNNKRQTYTAYDGDNDGRMEREMHVVYDADSEETSFDNNGDGIIDRRVRKEYLPQETIHRFDNNMDAIYDQVDYRTFTSSGKRTYLGRDTNADGIIDRSNRCEFYGPGEAVTKITVDFNGDGVSDRTEVRSFSDDARLTDIQKNGAVFYRIDYLGEKGVFGFIDSPVTAEITNDSDCRG</sequence>
<evidence type="ECO:0008006" key="4">
    <source>
        <dbReference type="Google" id="ProtNLM"/>
    </source>
</evidence>
<dbReference type="RefSeq" id="WP_260996481.1">
    <property type="nucleotide sequence ID" value="NZ_CP054475.1"/>
</dbReference>
<name>A0ABY6AAL7_9GAMM</name>
<dbReference type="EMBL" id="CP054475">
    <property type="protein sequence ID" value="UXD87697.1"/>
    <property type="molecule type" value="Genomic_DNA"/>
</dbReference>
<dbReference type="Gene3D" id="2.180.10.10">
    <property type="entry name" value="RHS repeat-associated core"/>
    <property type="match status" value="1"/>
</dbReference>
<feature type="region of interest" description="Disordered" evidence="1">
    <location>
        <begin position="27"/>
        <end position="52"/>
    </location>
</feature>
<protein>
    <recommendedName>
        <fullName evidence="4">YD repeat-containing protein</fullName>
    </recommendedName>
</protein>
<feature type="compositionally biased region" description="Low complexity" evidence="1">
    <location>
        <begin position="27"/>
        <end position="36"/>
    </location>
</feature>
<keyword evidence="3" id="KW-1185">Reference proteome</keyword>
<dbReference type="PROSITE" id="PS51257">
    <property type="entry name" value="PROKAR_LIPOPROTEIN"/>
    <property type="match status" value="1"/>
</dbReference>
<evidence type="ECO:0000313" key="3">
    <source>
        <dbReference type="Proteomes" id="UP001065322"/>
    </source>
</evidence>
<evidence type="ECO:0000313" key="2">
    <source>
        <dbReference type="EMBL" id="UXD87697.1"/>
    </source>
</evidence>
<proteinExistence type="predicted"/>
<dbReference type="Proteomes" id="UP001065322">
    <property type="component" value="Chromosome"/>
</dbReference>
<reference evidence="3" key="1">
    <citation type="submission" date="2020-06" db="EMBL/GenBank/DDBJ databases">
        <title>Thalassolituus marinus alknpb1M-1, a hydrocarbon-degrading bacterium isolated from the deep-sea overlying water using an in-situ strategy from the South China Sea basin.</title>
        <authorList>
            <person name="Dong C."/>
            <person name="Chen Y."/>
            <person name="Shao Z."/>
        </authorList>
    </citation>
    <scope>NUCLEOTIDE SEQUENCE [LARGE SCALE GENOMIC DNA]</scope>
    <source>
        <strain evidence="3">alknpb1M-1</strain>
    </source>
</reference>
<evidence type="ECO:0000256" key="1">
    <source>
        <dbReference type="SAM" id="MobiDB-lite"/>
    </source>
</evidence>
<organism evidence="2 3">
    <name type="scientific">Thalassolituus hydrocarboniclasticus</name>
    <dbReference type="NCBI Taxonomy" id="2742796"/>
    <lineage>
        <taxon>Bacteria</taxon>
        <taxon>Pseudomonadati</taxon>
        <taxon>Pseudomonadota</taxon>
        <taxon>Gammaproteobacteria</taxon>
        <taxon>Oceanospirillales</taxon>
        <taxon>Oceanospirillaceae</taxon>
        <taxon>Thalassolituus</taxon>
    </lineage>
</organism>
<accession>A0ABY6AAL7</accession>